<evidence type="ECO:0000256" key="1">
    <source>
        <dbReference type="SAM" id="MobiDB-lite"/>
    </source>
</evidence>
<protein>
    <submittedName>
        <fullName evidence="2">Uncharacterized protein</fullName>
    </submittedName>
</protein>
<dbReference type="Proteomes" id="UP001231189">
    <property type="component" value="Unassembled WGS sequence"/>
</dbReference>
<dbReference type="PANTHER" id="PTHR10775">
    <property type="entry name" value="OS08G0208400 PROTEIN"/>
    <property type="match status" value="1"/>
</dbReference>
<feature type="compositionally biased region" description="Basic residues" evidence="1">
    <location>
        <begin position="57"/>
        <end position="66"/>
    </location>
</feature>
<dbReference type="PANTHER" id="PTHR10775:SF185">
    <property type="entry name" value="OS08G0208400 PROTEIN"/>
    <property type="match status" value="1"/>
</dbReference>
<reference evidence="2" key="1">
    <citation type="submission" date="2023-07" db="EMBL/GenBank/DDBJ databases">
        <title>A chromosome-level genome assembly of Lolium multiflorum.</title>
        <authorList>
            <person name="Chen Y."/>
            <person name="Copetti D."/>
            <person name="Kolliker R."/>
            <person name="Studer B."/>
        </authorList>
    </citation>
    <scope>NUCLEOTIDE SEQUENCE</scope>
    <source>
        <strain evidence="2">02402/16</strain>
        <tissue evidence="2">Leaf</tissue>
    </source>
</reference>
<organism evidence="2 3">
    <name type="scientific">Lolium multiflorum</name>
    <name type="common">Italian ryegrass</name>
    <name type="synonym">Lolium perenne subsp. multiflorum</name>
    <dbReference type="NCBI Taxonomy" id="4521"/>
    <lineage>
        <taxon>Eukaryota</taxon>
        <taxon>Viridiplantae</taxon>
        <taxon>Streptophyta</taxon>
        <taxon>Embryophyta</taxon>
        <taxon>Tracheophyta</taxon>
        <taxon>Spermatophyta</taxon>
        <taxon>Magnoliopsida</taxon>
        <taxon>Liliopsida</taxon>
        <taxon>Poales</taxon>
        <taxon>Poaceae</taxon>
        <taxon>BOP clade</taxon>
        <taxon>Pooideae</taxon>
        <taxon>Poodae</taxon>
        <taxon>Poeae</taxon>
        <taxon>Poeae Chloroplast Group 2 (Poeae type)</taxon>
        <taxon>Loliodinae</taxon>
        <taxon>Loliinae</taxon>
        <taxon>Lolium</taxon>
    </lineage>
</organism>
<keyword evidence="3" id="KW-1185">Reference proteome</keyword>
<evidence type="ECO:0000313" key="3">
    <source>
        <dbReference type="Proteomes" id="UP001231189"/>
    </source>
</evidence>
<gene>
    <name evidence="2" type="ORF">QYE76_033678</name>
</gene>
<dbReference type="AlphaFoldDB" id="A0AAD8QVQ4"/>
<dbReference type="EMBL" id="JAUUTY010000007">
    <property type="protein sequence ID" value="KAK1610005.1"/>
    <property type="molecule type" value="Genomic_DNA"/>
</dbReference>
<sequence>MVKREIILPKRTAKLDLHGKEVFAVHRRTAKVALHGKGKKAHGNDNFARQRTLCRARHTAKPRRTAKGATLSTRVLDRPLTYSHTHTRPPSPSSAPHHARRRLALPTVAPPPTPPRPAPHTRAAAASSPPPSPPPVAPPRHRRAPPRRPAAAACSPLLPAFAAASPCPPHARRLRLTLPSSRKHTSAACPTPPRRLALLPAGSGAPRGLAPPMAAGCLGRCFEVDTGVGAARVSEGASRIFFEVDTGGGVAGVFEGASRIFFADSLTRQGSRYFEVDTNGDGQKRQTTVAKNILRYLPVLPRIQRLFMTEDTAQQMRWAVEGIRPDSGKMIHPSDGTAWKNFVKKYPLKAGDPRSVAIAISTDGFNPYGPKYPGKNMNVYLEPLIDDLLLGWEDRGIRTYDAAKKEHFDMYVWYHTSLHDLPARALFCGWCTHGKWPCPECRQAVTFFWLNKGGKYSCFDEARQFLEQSHEYRSDVKSFKKGRVVHAPKPIPKTGQETKAELDALQPNPDGNGFLGYGETHQWTHKPCFWKLPYFEFLELPHNIDVMHTEKNISEAIWSTIVDTEKTKDNIKARIDQEKLCDRPELNMQPPHGAKKLGLSHTLRSASQRPKKGGLPMDEGLLVFP</sequence>
<feature type="region of interest" description="Disordered" evidence="1">
    <location>
        <begin position="57"/>
        <end position="151"/>
    </location>
</feature>
<feature type="compositionally biased region" description="Pro residues" evidence="1">
    <location>
        <begin position="128"/>
        <end position="138"/>
    </location>
</feature>
<dbReference type="Pfam" id="PF02992">
    <property type="entry name" value="Transposase_21"/>
    <property type="match status" value="1"/>
</dbReference>
<name>A0AAD8QVQ4_LOLMU</name>
<feature type="compositionally biased region" description="Pro residues" evidence="1">
    <location>
        <begin position="108"/>
        <end position="118"/>
    </location>
</feature>
<proteinExistence type="predicted"/>
<dbReference type="InterPro" id="IPR004242">
    <property type="entry name" value="Transposase_21"/>
</dbReference>
<comment type="caution">
    <text evidence="2">The sequence shown here is derived from an EMBL/GenBank/DDBJ whole genome shotgun (WGS) entry which is preliminary data.</text>
</comment>
<evidence type="ECO:0000313" key="2">
    <source>
        <dbReference type="EMBL" id="KAK1610005.1"/>
    </source>
</evidence>
<accession>A0AAD8QVQ4</accession>